<evidence type="ECO:0000256" key="3">
    <source>
        <dbReference type="ARBA" id="ARBA00022531"/>
    </source>
</evidence>
<dbReference type="Pfam" id="PF01241">
    <property type="entry name" value="PSI_PSAK"/>
    <property type="match status" value="1"/>
</dbReference>
<dbReference type="HAMAP" id="MF_00474">
    <property type="entry name" value="PSI_PsaK"/>
    <property type="match status" value="1"/>
</dbReference>
<feature type="transmembrane region" description="Helical" evidence="9">
    <location>
        <begin position="54"/>
        <end position="81"/>
    </location>
</feature>
<evidence type="ECO:0000256" key="7">
    <source>
        <dbReference type="ARBA" id="ARBA00023078"/>
    </source>
</evidence>
<dbReference type="STRING" id="317619.GCA_000332315_01149"/>
<sequence length="86" mass="8644">MSIILLASAIPITAAWSPAVAIVMILCNVLAIFIGKQTMGGPLEGPELPPSDLFGGMNLAGLLATTSLGHIIGMGTILGLATMGLL</sequence>
<keyword evidence="11" id="KW-1185">Reference proteome</keyword>
<evidence type="ECO:0000313" key="11">
    <source>
        <dbReference type="Proteomes" id="UP000034681"/>
    </source>
</evidence>
<accession>A0A0M2Q1U6</accession>
<comment type="subcellular location">
    <subcellularLocation>
        <location evidence="9">Cellular thylakoid membrane</location>
        <topology evidence="9">Multi-pass membrane protein</topology>
    </subcellularLocation>
    <subcellularLocation>
        <location evidence="1">Membrane</location>
        <topology evidence="1">Multi-pass membrane protein</topology>
    </subcellularLocation>
</comment>
<dbReference type="Gene3D" id="1.20.860.20">
    <property type="entry name" value="Photosystem I PsaK, reaction centre"/>
    <property type="match status" value="1"/>
</dbReference>
<evidence type="ECO:0000256" key="2">
    <source>
        <dbReference type="ARBA" id="ARBA00006458"/>
    </source>
</evidence>
<name>A0A0M2Q1U6_PROHO</name>
<dbReference type="GO" id="GO:0031676">
    <property type="term" value="C:plasma membrane-derived thylakoid membrane"/>
    <property type="evidence" value="ECO:0007669"/>
    <property type="project" value="UniProtKB-SubCell"/>
</dbReference>
<dbReference type="RefSeq" id="WP_026099360.1">
    <property type="nucleotide sequence ID" value="NZ_KB235933.1"/>
</dbReference>
<keyword evidence="7 9" id="KW-0793">Thylakoid</keyword>
<gene>
    <name evidence="9" type="primary">psaK</name>
    <name evidence="10" type="ORF">PROH_11825</name>
</gene>
<keyword evidence="4 9" id="KW-0812">Transmembrane</keyword>
<proteinExistence type="inferred from homology"/>
<keyword evidence="8 9" id="KW-0472">Membrane</keyword>
<evidence type="ECO:0000256" key="9">
    <source>
        <dbReference type="HAMAP-Rule" id="MF_00474"/>
    </source>
</evidence>
<evidence type="ECO:0000256" key="5">
    <source>
        <dbReference type="ARBA" id="ARBA00022836"/>
    </source>
</evidence>
<dbReference type="Proteomes" id="UP000034681">
    <property type="component" value="Unassembled WGS sequence"/>
</dbReference>
<evidence type="ECO:0000256" key="1">
    <source>
        <dbReference type="ARBA" id="ARBA00004141"/>
    </source>
</evidence>
<organism evidence="10 11">
    <name type="scientific">Prochlorothrix hollandica PCC 9006 = CALU 1027</name>
    <dbReference type="NCBI Taxonomy" id="317619"/>
    <lineage>
        <taxon>Bacteria</taxon>
        <taxon>Bacillati</taxon>
        <taxon>Cyanobacteriota</taxon>
        <taxon>Cyanophyceae</taxon>
        <taxon>Prochlorotrichales</taxon>
        <taxon>Prochlorotrichaceae</taxon>
        <taxon>Prochlorothrix</taxon>
    </lineage>
</organism>
<comment type="similarity">
    <text evidence="2 9">Belongs to the PsaG/PsaK family.</text>
</comment>
<evidence type="ECO:0000256" key="6">
    <source>
        <dbReference type="ARBA" id="ARBA00022989"/>
    </source>
</evidence>
<reference evidence="10" key="1">
    <citation type="submission" date="2012-04" db="EMBL/GenBank/DDBJ databases">
        <authorList>
            <person name="Borisov I.G."/>
            <person name="Ivanikova N.V."/>
            <person name="Pinevich A.V."/>
        </authorList>
    </citation>
    <scope>NUCLEOTIDE SEQUENCE</scope>
    <source>
        <strain evidence="10">CALU 1027</strain>
    </source>
</reference>
<protein>
    <recommendedName>
        <fullName evidence="9">Photosystem I reaction center subunit PsaK</fullName>
    </recommendedName>
    <alternativeName>
        <fullName evidence="9">Photosystem I subunit X</fullName>
    </alternativeName>
</protein>
<evidence type="ECO:0000313" key="10">
    <source>
        <dbReference type="EMBL" id="KKJ00597.1"/>
    </source>
</evidence>
<dbReference type="GO" id="GO:0009522">
    <property type="term" value="C:photosystem I"/>
    <property type="evidence" value="ECO:0007669"/>
    <property type="project" value="UniProtKB-KW"/>
</dbReference>
<keyword evidence="6 9" id="KW-1133">Transmembrane helix</keyword>
<dbReference type="NCBIfam" id="TIGR03049">
    <property type="entry name" value="PS_I_psaK"/>
    <property type="match status" value="1"/>
</dbReference>
<dbReference type="SUPFAM" id="SSF81563">
    <property type="entry name" value="Photosystem I reaction center subunit X, PsaK"/>
    <property type="match status" value="1"/>
</dbReference>
<dbReference type="InterPro" id="IPR000549">
    <property type="entry name" value="PSI_PsaG/PsaK"/>
</dbReference>
<dbReference type="InterPro" id="IPR017492">
    <property type="entry name" value="PSI_PsaK"/>
</dbReference>
<feature type="transmembrane region" description="Helical" evidence="9">
    <location>
        <begin position="12"/>
        <end position="34"/>
    </location>
</feature>
<dbReference type="AlphaFoldDB" id="A0A0M2Q1U6"/>
<dbReference type="EMBL" id="AJTX02000004">
    <property type="protein sequence ID" value="KKJ00597.1"/>
    <property type="molecule type" value="Genomic_DNA"/>
</dbReference>
<dbReference type="InterPro" id="IPR037101">
    <property type="entry name" value="PSI_PsaK_bact"/>
</dbReference>
<dbReference type="GO" id="GO:0015979">
    <property type="term" value="P:photosynthesis"/>
    <property type="evidence" value="ECO:0007669"/>
    <property type="project" value="UniProtKB-UniRule"/>
</dbReference>
<keyword evidence="5 9" id="KW-0603">Photosystem I</keyword>
<evidence type="ECO:0000256" key="4">
    <source>
        <dbReference type="ARBA" id="ARBA00022692"/>
    </source>
</evidence>
<keyword evidence="3 9" id="KW-0602">Photosynthesis</keyword>
<evidence type="ECO:0000256" key="8">
    <source>
        <dbReference type="ARBA" id="ARBA00023136"/>
    </source>
</evidence>
<comment type="caution">
    <text evidence="10">The sequence shown here is derived from an EMBL/GenBank/DDBJ whole genome shotgun (WGS) entry which is preliminary data.</text>
</comment>
<dbReference type="InterPro" id="IPR035982">
    <property type="entry name" value="PSI_centre_PsaK_sf"/>
</dbReference>